<dbReference type="Proteomes" id="UP001219518">
    <property type="component" value="Unassembled WGS sequence"/>
</dbReference>
<dbReference type="EMBL" id="JAHWGI010001195">
    <property type="protein sequence ID" value="KAK3924591.1"/>
    <property type="molecule type" value="Genomic_DNA"/>
</dbReference>
<accession>A0AAE1LLG4</accession>
<sequence>MILPNQFSYKSDKLLTAEYYRLKTKFEDSKHRSAEVYGEILKVMNQKGYSHLSAKDLPWKMSTLAIELRMRKDRLKNTGNSSSDRNWVYWDDIELIWEGSVVHDPQKTRSMGSSHETETRMESVTVKVPSNAASKFLQPIKIVPRNNRAVRIEDMNSNIREIIQIMKKKES</sequence>
<comment type="caution">
    <text evidence="1">The sequence shown here is derived from an EMBL/GenBank/DDBJ whole genome shotgun (WGS) entry which is preliminary data.</text>
</comment>
<evidence type="ECO:0000313" key="2">
    <source>
        <dbReference type="Proteomes" id="UP001219518"/>
    </source>
</evidence>
<gene>
    <name evidence="1" type="ORF">KUF71_012724</name>
</gene>
<reference evidence="1" key="1">
    <citation type="submission" date="2021-07" db="EMBL/GenBank/DDBJ databases">
        <authorList>
            <person name="Catto M.A."/>
            <person name="Jacobson A."/>
            <person name="Kennedy G."/>
            <person name="Labadie P."/>
            <person name="Hunt B.G."/>
            <person name="Srinivasan R."/>
        </authorList>
    </citation>
    <scope>NUCLEOTIDE SEQUENCE</scope>
    <source>
        <strain evidence="1">PL_HMW_Pooled</strain>
        <tissue evidence="1">Head</tissue>
    </source>
</reference>
<organism evidence="1 2">
    <name type="scientific">Frankliniella fusca</name>
    <dbReference type="NCBI Taxonomy" id="407009"/>
    <lineage>
        <taxon>Eukaryota</taxon>
        <taxon>Metazoa</taxon>
        <taxon>Ecdysozoa</taxon>
        <taxon>Arthropoda</taxon>
        <taxon>Hexapoda</taxon>
        <taxon>Insecta</taxon>
        <taxon>Pterygota</taxon>
        <taxon>Neoptera</taxon>
        <taxon>Paraneoptera</taxon>
        <taxon>Thysanoptera</taxon>
        <taxon>Terebrantia</taxon>
        <taxon>Thripoidea</taxon>
        <taxon>Thripidae</taxon>
        <taxon>Frankliniella</taxon>
    </lineage>
</organism>
<proteinExistence type="predicted"/>
<keyword evidence="2" id="KW-1185">Reference proteome</keyword>
<protein>
    <submittedName>
        <fullName evidence="1">NAD(P)H-quinone oxidoreductase subunit I, chloroplastic</fullName>
    </submittedName>
</protein>
<name>A0AAE1LLG4_9NEOP</name>
<dbReference type="AlphaFoldDB" id="A0AAE1LLG4"/>
<evidence type="ECO:0000313" key="1">
    <source>
        <dbReference type="EMBL" id="KAK3924591.1"/>
    </source>
</evidence>
<reference evidence="1" key="2">
    <citation type="journal article" date="2023" name="BMC Genomics">
        <title>Pest status, molecular evolution, and epigenetic factors derived from the genome assembly of Frankliniella fusca, a thysanopteran phytovirus vector.</title>
        <authorList>
            <person name="Catto M.A."/>
            <person name="Labadie P.E."/>
            <person name="Jacobson A.L."/>
            <person name="Kennedy G.G."/>
            <person name="Srinivasan R."/>
            <person name="Hunt B.G."/>
        </authorList>
    </citation>
    <scope>NUCLEOTIDE SEQUENCE</scope>
    <source>
        <strain evidence="1">PL_HMW_Pooled</strain>
    </source>
</reference>